<evidence type="ECO:0000256" key="4">
    <source>
        <dbReference type="ARBA" id="ARBA00022989"/>
    </source>
</evidence>
<evidence type="ECO:0000256" key="3">
    <source>
        <dbReference type="ARBA" id="ARBA00022692"/>
    </source>
</evidence>
<dbReference type="RefSeq" id="WP_188713054.1">
    <property type="nucleotide sequence ID" value="NZ_BMHO01000002.1"/>
</dbReference>
<feature type="transmembrane region" description="Helical" evidence="6">
    <location>
        <begin position="241"/>
        <end position="262"/>
    </location>
</feature>
<feature type="transmembrane region" description="Helical" evidence="6">
    <location>
        <begin position="153"/>
        <end position="175"/>
    </location>
</feature>
<evidence type="ECO:0000256" key="2">
    <source>
        <dbReference type="ARBA" id="ARBA00022475"/>
    </source>
</evidence>
<dbReference type="PANTHER" id="PTHR30250:SF11">
    <property type="entry name" value="O-ANTIGEN TRANSPORTER-RELATED"/>
    <property type="match status" value="1"/>
</dbReference>
<feature type="transmembrane region" description="Helical" evidence="6">
    <location>
        <begin position="341"/>
        <end position="365"/>
    </location>
</feature>
<dbReference type="EMBL" id="BMHO01000002">
    <property type="protein sequence ID" value="GGD45409.1"/>
    <property type="molecule type" value="Genomic_DNA"/>
</dbReference>
<feature type="transmembrane region" description="Helical" evidence="6">
    <location>
        <begin position="84"/>
        <end position="109"/>
    </location>
</feature>
<dbReference type="Pfam" id="PF01943">
    <property type="entry name" value="Polysacc_synt"/>
    <property type="match status" value="1"/>
</dbReference>
<gene>
    <name evidence="7" type="ORF">GCM10010915_28350</name>
</gene>
<keyword evidence="2" id="KW-1003">Cell membrane</keyword>
<organism evidence="7 8">
    <name type="scientific">Microbacterium faecale</name>
    <dbReference type="NCBI Taxonomy" id="1804630"/>
    <lineage>
        <taxon>Bacteria</taxon>
        <taxon>Bacillati</taxon>
        <taxon>Actinomycetota</taxon>
        <taxon>Actinomycetes</taxon>
        <taxon>Micrococcales</taxon>
        <taxon>Microbacteriaceae</taxon>
        <taxon>Microbacterium</taxon>
    </lineage>
</organism>
<evidence type="ECO:0000256" key="6">
    <source>
        <dbReference type="SAM" id="Phobius"/>
    </source>
</evidence>
<feature type="transmembrane region" description="Helical" evidence="6">
    <location>
        <begin position="121"/>
        <end position="141"/>
    </location>
</feature>
<evidence type="ECO:0000256" key="1">
    <source>
        <dbReference type="ARBA" id="ARBA00004651"/>
    </source>
</evidence>
<dbReference type="InterPro" id="IPR050833">
    <property type="entry name" value="Poly_Biosynth_Transport"/>
</dbReference>
<dbReference type="Proteomes" id="UP000633205">
    <property type="component" value="Unassembled WGS sequence"/>
</dbReference>
<feature type="transmembrane region" description="Helical" evidence="6">
    <location>
        <begin position="377"/>
        <end position="395"/>
    </location>
</feature>
<keyword evidence="4 6" id="KW-1133">Transmembrane helix</keyword>
<dbReference type="PANTHER" id="PTHR30250">
    <property type="entry name" value="PST FAMILY PREDICTED COLANIC ACID TRANSPORTER"/>
    <property type="match status" value="1"/>
</dbReference>
<feature type="transmembrane region" description="Helical" evidence="6">
    <location>
        <begin position="12"/>
        <end position="38"/>
    </location>
</feature>
<dbReference type="GO" id="GO:0005886">
    <property type="term" value="C:plasma membrane"/>
    <property type="evidence" value="ECO:0007669"/>
    <property type="project" value="UniProtKB-SubCell"/>
</dbReference>
<protein>
    <recommendedName>
        <fullName evidence="9">Polysaccharide biosynthesis protein C-terminal domain-containing protein</fullName>
    </recommendedName>
</protein>
<dbReference type="AlphaFoldDB" id="A0A916YHV7"/>
<proteinExistence type="predicted"/>
<reference evidence="7" key="1">
    <citation type="journal article" date="2014" name="Int. J. Syst. Evol. Microbiol.">
        <title>Complete genome sequence of Corynebacterium casei LMG S-19264T (=DSM 44701T), isolated from a smear-ripened cheese.</title>
        <authorList>
            <consortium name="US DOE Joint Genome Institute (JGI-PGF)"/>
            <person name="Walter F."/>
            <person name="Albersmeier A."/>
            <person name="Kalinowski J."/>
            <person name="Ruckert C."/>
        </authorList>
    </citation>
    <scope>NUCLEOTIDE SEQUENCE</scope>
    <source>
        <strain evidence="7">CGMCC 1.15152</strain>
    </source>
</reference>
<keyword evidence="8" id="KW-1185">Reference proteome</keyword>
<feature type="transmembrane region" description="Helical" evidence="6">
    <location>
        <begin position="44"/>
        <end position="63"/>
    </location>
</feature>
<accession>A0A916YHV7</accession>
<sequence length="502" mass="50550">MSTTTVAPHRAVARASIVSFAGSAANAVLGIVLVIVLGRLLGDAGAGVVLQAIATFAIALGVARCGMDSAALWILPRLAEQTPAALRPTAIRLVSASGVAGTICAIILTTNPFGVGAVSDAVARIAWFLPVVAMLVTALACTRALGGVVPYTLVWSVGLPLARPVAIAIAVAVGGGLMTVVFAWALPTVVGLVAAIAILAYELSRRATATHAPFVFRGSGLSARIGRYAAPRIVSESLSQLLVWLDVLIVGGIAGPAAAGVYGAATRIASAGSLIDQAIRVVVAPVFSRLLHRDDRAGIARVFRAATTWLVLFSAPIYVLLAVFAPVALSIVGPSFVSGEVALATLAVGSVVTFLAGNVHSVLLMSGRSGLAAGNKAFAVALDVALLFLLVPHWGITGAAVAWAVACAADALIATIEVRYVLGLRLPLAAGLRALAIATATVGVAAVAARLVFGATWLGLAVAILVGGGALVIWARAAASVLDLDAFVSHARIAPRTTGASS</sequence>
<comment type="subcellular location">
    <subcellularLocation>
        <location evidence="1">Cell membrane</location>
        <topology evidence="1">Multi-pass membrane protein</topology>
    </subcellularLocation>
</comment>
<keyword evidence="5 6" id="KW-0472">Membrane</keyword>
<feature type="transmembrane region" description="Helical" evidence="6">
    <location>
        <begin position="181"/>
        <end position="201"/>
    </location>
</feature>
<evidence type="ECO:0000313" key="7">
    <source>
        <dbReference type="EMBL" id="GGD45409.1"/>
    </source>
</evidence>
<dbReference type="InterPro" id="IPR002797">
    <property type="entry name" value="Polysacc_synth"/>
</dbReference>
<evidence type="ECO:0000256" key="5">
    <source>
        <dbReference type="ARBA" id="ARBA00023136"/>
    </source>
</evidence>
<feature type="transmembrane region" description="Helical" evidence="6">
    <location>
        <begin position="457"/>
        <end position="475"/>
    </location>
</feature>
<keyword evidence="3 6" id="KW-0812">Transmembrane</keyword>
<feature type="transmembrane region" description="Helical" evidence="6">
    <location>
        <begin position="434"/>
        <end position="451"/>
    </location>
</feature>
<evidence type="ECO:0000313" key="8">
    <source>
        <dbReference type="Proteomes" id="UP000633205"/>
    </source>
</evidence>
<evidence type="ECO:0008006" key="9">
    <source>
        <dbReference type="Google" id="ProtNLM"/>
    </source>
</evidence>
<reference evidence="7" key="2">
    <citation type="submission" date="2020-09" db="EMBL/GenBank/DDBJ databases">
        <authorList>
            <person name="Sun Q."/>
            <person name="Zhou Y."/>
        </authorList>
    </citation>
    <scope>NUCLEOTIDE SEQUENCE</scope>
    <source>
        <strain evidence="7">CGMCC 1.15152</strain>
    </source>
</reference>
<name>A0A916YHV7_9MICO</name>
<feature type="transmembrane region" description="Helical" evidence="6">
    <location>
        <begin position="309"/>
        <end position="329"/>
    </location>
</feature>
<feature type="transmembrane region" description="Helical" evidence="6">
    <location>
        <begin position="401"/>
        <end position="422"/>
    </location>
</feature>
<comment type="caution">
    <text evidence="7">The sequence shown here is derived from an EMBL/GenBank/DDBJ whole genome shotgun (WGS) entry which is preliminary data.</text>
</comment>